<proteinExistence type="predicted"/>
<dbReference type="AlphaFoldDB" id="A0A0C9YVJ5"/>
<evidence type="ECO:0000313" key="2">
    <source>
        <dbReference type="EMBL" id="KIK20821.1"/>
    </source>
</evidence>
<dbReference type="Proteomes" id="UP000054018">
    <property type="component" value="Unassembled WGS sequence"/>
</dbReference>
<feature type="region of interest" description="Disordered" evidence="1">
    <location>
        <begin position="79"/>
        <end position="125"/>
    </location>
</feature>
<dbReference type="EMBL" id="KN833759">
    <property type="protein sequence ID" value="KIK20821.1"/>
    <property type="molecule type" value="Genomic_DNA"/>
</dbReference>
<accession>A0A0C9YVJ5</accession>
<reference evidence="2 3" key="1">
    <citation type="submission" date="2014-04" db="EMBL/GenBank/DDBJ databases">
        <authorList>
            <consortium name="DOE Joint Genome Institute"/>
            <person name="Kuo A."/>
            <person name="Kohler A."/>
            <person name="Costa M.D."/>
            <person name="Nagy L.G."/>
            <person name="Floudas D."/>
            <person name="Copeland A."/>
            <person name="Barry K.W."/>
            <person name="Cichocki N."/>
            <person name="Veneault-Fourrey C."/>
            <person name="LaButti K."/>
            <person name="Lindquist E.A."/>
            <person name="Lipzen A."/>
            <person name="Lundell T."/>
            <person name="Morin E."/>
            <person name="Murat C."/>
            <person name="Sun H."/>
            <person name="Tunlid A."/>
            <person name="Henrissat B."/>
            <person name="Grigoriev I.V."/>
            <person name="Hibbett D.S."/>
            <person name="Martin F."/>
            <person name="Nordberg H.P."/>
            <person name="Cantor M.N."/>
            <person name="Hua S.X."/>
        </authorList>
    </citation>
    <scope>NUCLEOTIDE SEQUENCE [LARGE SCALE GENOMIC DNA]</scope>
    <source>
        <strain evidence="2 3">441</strain>
    </source>
</reference>
<evidence type="ECO:0000313" key="3">
    <source>
        <dbReference type="Proteomes" id="UP000054018"/>
    </source>
</evidence>
<feature type="compositionally biased region" description="Polar residues" evidence="1">
    <location>
        <begin position="96"/>
        <end position="113"/>
    </location>
</feature>
<name>A0A0C9YVJ5_9AGAM</name>
<sequence length="135" mass="14632">MHRRRREAGIRGWEAARECRPTGPPVIHTAAPTRTEEEETPVFVVAPSSTAEPGEPTAPGDTAQVDTTRAAHPSVTELEYGSLERGTAVPPEPQGVSPSVTAYTPTVGPSGTETDSHSLPRRTTLGRRLRRFLRR</sequence>
<dbReference type="HOGENOM" id="CLU_1886583_0_0_1"/>
<feature type="region of interest" description="Disordered" evidence="1">
    <location>
        <begin position="1"/>
        <end position="40"/>
    </location>
</feature>
<protein>
    <submittedName>
        <fullName evidence="2">Uncharacterized protein</fullName>
    </submittedName>
</protein>
<gene>
    <name evidence="2" type="ORF">PISMIDRAFT_682024</name>
</gene>
<evidence type="ECO:0000256" key="1">
    <source>
        <dbReference type="SAM" id="MobiDB-lite"/>
    </source>
</evidence>
<keyword evidence="3" id="KW-1185">Reference proteome</keyword>
<organism evidence="2 3">
    <name type="scientific">Pisolithus microcarpus 441</name>
    <dbReference type="NCBI Taxonomy" id="765257"/>
    <lineage>
        <taxon>Eukaryota</taxon>
        <taxon>Fungi</taxon>
        <taxon>Dikarya</taxon>
        <taxon>Basidiomycota</taxon>
        <taxon>Agaricomycotina</taxon>
        <taxon>Agaricomycetes</taxon>
        <taxon>Agaricomycetidae</taxon>
        <taxon>Boletales</taxon>
        <taxon>Sclerodermatineae</taxon>
        <taxon>Pisolithaceae</taxon>
        <taxon>Pisolithus</taxon>
    </lineage>
</organism>
<reference evidence="3" key="2">
    <citation type="submission" date="2015-01" db="EMBL/GenBank/DDBJ databases">
        <title>Evolutionary Origins and Diversification of the Mycorrhizal Mutualists.</title>
        <authorList>
            <consortium name="DOE Joint Genome Institute"/>
            <consortium name="Mycorrhizal Genomics Consortium"/>
            <person name="Kohler A."/>
            <person name="Kuo A."/>
            <person name="Nagy L.G."/>
            <person name="Floudas D."/>
            <person name="Copeland A."/>
            <person name="Barry K.W."/>
            <person name="Cichocki N."/>
            <person name="Veneault-Fourrey C."/>
            <person name="LaButti K."/>
            <person name="Lindquist E.A."/>
            <person name="Lipzen A."/>
            <person name="Lundell T."/>
            <person name="Morin E."/>
            <person name="Murat C."/>
            <person name="Riley R."/>
            <person name="Ohm R."/>
            <person name="Sun H."/>
            <person name="Tunlid A."/>
            <person name="Henrissat B."/>
            <person name="Grigoriev I.V."/>
            <person name="Hibbett D.S."/>
            <person name="Martin F."/>
        </authorList>
    </citation>
    <scope>NUCLEOTIDE SEQUENCE [LARGE SCALE GENOMIC DNA]</scope>
    <source>
        <strain evidence="3">441</strain>
    </source>
</reference>